<evidence type="ECO:0000313" key="1">
    <source>
        <dbReference type="EMBL" id="MDR6726196.1"/>
    </source>
</evidence>
<organism evidence="1 2">
    <name type="scientific">Paenibacillus amylolyticus</name>
    <dbReference type="NCBI Taxonomy" id="1451"/>
    <lineage>
        <taxon>Bacteria</taxon>
        <taxon>Bacillati</taxon>
        <taxon>Bacillota</taxon>
        <taxon>Bacilli</taxon>
        <taxon>Bacillales</taxon>
        <taxon>Paenibacillaceae</taxon>
        <taxon>Paenibacillus</taxon>
    </lineage>
</organism>
<accession>A0AAP5H938</accession>
<protein>
    <submittedName>
        <fullName evidence="1">Uncharacterized protein</fullName>
    </submittedName>
</protein>
<proteinExistence type="predicted"/>
<sequence length="75" mass="8945">MMKKDENDLRKNIKVIPAVKEELHHLNQQLKAELKTESAVIAYLLKMHQDFEDTLTFKQHRQYIRASQEMHDAKV</sequence>
<dbReference type="Proteomes" id="UP001254832">
    <property type="component" value="Unassembled WGS sequence"/>
</dbReference>
<name>A0AAP5H938_PAEAM</name>
<reference evidence="1" key="1">
    <citation type="submission" date="2023-07" db="EMBL/GenBank/DDBJ databases">
        <title>Sorghum-associated microbial communities from plants grown in Nebraska, USA.</title>
        <authorList>
            <person name="Schachtman D."/>
        </authorList>
    </citation>
    <scope>NUCLEOTIDE SEQUENCE</scope>
    <source>
        <strain evidence="1">BE80</strain>
    </source>
</reference>
<gene>
    <name evidence="1" type="ORF">J2W91_004702</name>
</gene>
<dbReference type="AlphaFoldDB" id="A0AAP5H938"/>
<evidence type="ECO:0000313" key="2">
    <source>
        <dbReference type="Proteomes" id="UP001254832"/>
    </source>
</evidence>
<dbReference type="EMBL" id="JAVDTR010000015">
    <property type="protein sequence ID" value="MDR6726196.1"/>
    <property type="molecule type" value="Genomic_DNA"/>
</dbReference>
<comment type="caution">
    <text evidence="1">The sequence shown here is derived from an EMBL/GenBank/DDBJ whole genome shotgun (WGS) entry which is preliminary data.</text>
</comment>